<dbReference type="Proteomes" id="UP001500449">
    <property type="component" value="Unassembled WGS sequence"/>
</dbReference>
<comment type="caution">
    <text evidence="1">The sequence shown here is derived from an EMBL/GenBank/DDBJ whole genome shotgun (WGS) entry which is preliminary data.</text>
</comment>
<name>A0ABN2NPM5_9PSEU</name>
<proteinExistence type="predicted"/>
<dbReference type="EMBL" id="BAAAQK010000034">
    <property type="protein sequence ID" value="GAA1881043.1"/>
    <property type="molecule type" value="Genomic_DNA"/>
</dbReference>
<gene>
    <name evidence="1" type="ORF">GCM10009836_72890</name>
</gene>
<organism evidence="1 2">
    <name type="scientific">Pseudonocardia ailaonensis</name>
    <dbReference type="NCBI Taxonomy" id="367279"/>
    <lineage>
        <taxon>Bacteria</taxon>
        <taxon>Bacillati</taxon>
        <taxon>Actinomycetota</taxon>
        <taxon>Actinomycetes</taxon>
        <taxon>Pseudonocardiales</taxon>
        <taxon>Pseudonocardiaceae</taxon>
        <taxon>Pseudonocardia</taxon>
    </lineage>
</organism>
<accession>A0ABN2NPM5</accession>
<reference evidence="1 2" key="1">
    <citation type="journal article" date="2019" name="Int. J. Syst. Evol. Microbiol.">
        <title>The Global Catalogue of Microorganisms (GCM) 10K type strain sequencing project: providing services to taxonomists for standard genome sequencing and annotation.</title>
        <authorList>
            <consortium name="The Broad Institute Genomics Platform"/>
            <consortium name="The Broad Institute Genome Sequencing Center for Infectious Disease"/>
            <person name="Wu L."/>
            <person name="Ma J."/>
        </authorList>
    </citation>
    <scope>NUCLEOTIDE SEQUENCE [LARGE SCALE GENOMIC DNA]</scope>
    <source>
        <strain evidence="1 2">JCM 16009</strain>
    </source>
</reference>
<evidence type="ECO:0000313" key="2">
    <source>
        <dbReference type="Proteomes" id="UP001500449"/>
    </source>
</evidence>
<protein>
    <submittedName>
        <fullName evidence="1">Uncharacterized protein</fullName>
    </submittedName>
</protein>
<evidence type="ECO:0000313" key="1">
    <source>
        <dbReference type="EMBL" id="GAA1881043.1"/>
    </source>
</evidence>
<dbReference type="RefSeq" id="WP_344428215.1">
    <property type="nucleotide sequence ID" value="NZ_BAAAQK010000034.1"/>
</dbReference>
<sequence length="68" mass="7438">MTSHRYEFRIAGHLGPDTREAFEGMTVTDAPPETVVRGTVIDDAHLHGVLALIQDLGLQVVAVNRVED</sequence>
<keyword evidence="2" id="KW-1185">Reference proteome</keyword>